<dbReference type="AlphaFoldDB" id="A0A1X7T6T8"/>
<dbReference type="PANTHER" id="PTHR47642">
    <property type="entry name" value="ATP-DEPENDENT DNA HELICASE"/>
    <property type="match status" value="1"/>
</dbReference>
<dbReference type="InParanoid" id="A0A1X7T6T8"/>
<proteinExistence type="predicted"/>
<keyword evidence="1" id="KW-0812">Transmembrane</keyword>
<organism evidence="2">
    <name type="scientific">Amphimedon queenslandica</name>
    <name type="common">Sponge</name>
    <dbReference type="NCBI Taxonomy" id="400682"/>
    <lineage>
        <taxon>Eukaryota</taxon>
        <taxon>Metazoa</taxon>
        <taxon>Porifera</taxon>
        <taxon>Demospongiae</taxon>
        <taxon>Heteroscleromorpha</taxon>
        <taxon>Haplosclerida</taxon>
        <taxon>Niphatidae</taxon>
        <taxon>Amphimedon</taxon>
    </lineage>
</organism>
<dbReference type="InterPro" id="IPR027417">
    <property type="entry name" value="P-loop_NTPase"/>
</dbReference>
<sequence>MLRRHIYVTVGLVNVAIGTVMGIYATHISITFDHIHVPCDIERATFIFKVSKNFYIHRKQFPLILSYAVTIYKYQSLLLDTAIIDLSTDVFGDGMAYVALSCVRSLSGLHLLTFVSLLN</sequence>
<keyword evidence="1" id="KW-0472">Membrane</keyword>
<name>A0A1X7T6T8_AMPQE</name>
<evidence type="ECO:0000313" key="2">
    <source>
        <dbReference type="EnsemblMetazoa" id="Aqu2.1.10202_001"/>
    </source>
</evidence>
<keyword evidence="1" id="KW-1133">Transmembrane helix</keyword>
<feature type="transmembrane region" description="Helical" evidence="1">
    <location>
        <begin position="6"/>
        <end position="25"/>
    </location>
</feature>
<feature type="transmembrane region" description="Helical" evidence="1">
    <location>
        <begin position="96"/>
        <end position="118"/>
    </location>
</feature>
<reference evidence="2" key="1">
    <citation type="submission" date="2017-05" db="UniProtKB">
        <authorList>
            <consortium name="EnsemblMetazoa"/>
        </authorList>
    </citation>
    <scope>IDENTIFICATION</scope>
</reference>
<protein>
    <submittedName>
        <fullName evidence="2">Uncharacterized protein</fullName>
    </submittedName>
</protein>
<dbReference type="EnsemblMetazoa" id="Aqu2.1.10202_001">
    <property type="protein sequence ID" value="Aqu2.1.10202_001"/>
    <property type="gene ID" value="Aqu2.1.10202"/>
</dbReference>
<dbReference type="SUPFAM" id="SSF52540">
    <property type="entry name" value="P-loop containing nucleoside triphosphate hydrolases"/>
    <property type="match status" value="1"/>
</dbReference>
<dbReference type="InterPro" id="IPR051055">
    <property type="entry name" value="PIF1_helicase"/>
</dbReference>
<evidence type="ECO:0000256" key="1">
    <source>
        <dbReference type="SAM" id="Phobius"/>
    </source>
</evidence>
<accession>A0A1X7T6T8</accession>